<dbReference type="CDD" id="cd17992">
    <property type="entry name" value="DEXHc_RecG"/>
    <property type="match status" value="1"/>
</dbReference>
<evidence type="ECO:0000256" key="5">
    <source>
        <dbReference type="ARBA" id="ARBA00022801"/>
    </source>
</evidence>
<evidence type="ECO:0000313" key="19">
    <source>
        <dbReference type="Proteomes" id="UP000242660"/>
    </source>
</evidence>
<dbReference type="Proteomes" id="UP000242660">
    <property type="component" value="Unassembled WGS sequence"/>
</dbReference>
<evidence type="ECO:0000256" key="7">
    <source>
        <dbReference type="ARBA" id="ARBA00022840"/>
    </source>
</evidence>
<evidence type="ECO:0000256" key="1">
    <source>
        <dbReference type="ARBA" id="ARBA00007504"/>
    </source>
</evidence>
<comment type="catalytic activity">
    <reaction evidence="12 15">
        <text>Couples ATP hydrolysis with the unwinding of duplex DNA by translocating in the 3'-5' direction.</text>
        <dbReference type="EC" id="5.6.2.4"/>
    </reaction>
</comment>
<sequence>MVLFMSTESTYTSYLIDRIATDKNHWMNVKNAREIRSKKGYKISSTISAHPTATKRFNADSLRKLGLKRDIDLILHLPMRYEDETTLRKIGDLLPSELAQVEGTVMLSEVSYSPRRQWIVKIANNGDELILRFLNFYGSQQKKLSIGTRVRVRGEVRSGFLGLEMVHPSYRVVSEGQMLPETLTPIYPSVAGLSQTYLRRAITNAIERTPLPALLPTGLIEEAIDAPMVLPSLADAVRFLHAPPSHISVVTLSKRSHPAWLRIKCEELLAQQLSLKCVQSTRHHLNAPVFSMPLPGGILERFEAGLPFRLTIAQQRVWKEIYTDLSAPHPMQRLLQGDVGSGKTIIAALAAAHAIDAGYQAAVMAPTEILAEQHMRKFFIWLAPLGVRVVWLVGSMKTKEKREVLKKIASGEAQLIIGTHAIIQDTVKFFSLGISIVDEQHRFGVAQRLALRGKIHSINSDTVPNQLMMSATPIPRTLAMTYYADLDVSVIDELPPGRKPIVTKLVPTTRRQEVMERVRLAGLAGRQIYWICPLVDESESLQLQTAVHTHAQLVASLPELRVGLMHGRLLPTEKIEVMAAFASGELDLLVATTVIEVGMDVPNASLMIIEHAERFGLAQLHQLRGRVGRGSTESICLLMYSSPLSMTAKARLKTMRQTTDGFAIAQRDLEIRGPGEFLGARQSGAVMLRFIDLVEDAWLIPGLQVVAEMLLREHPHTVTAHLDRWLGARDEFLQA</sequence>
<dbReference type="PANTHER" id="PTHR47964:SF1">
    <property type="entry name" value="ATP-DEPENDENT DNA HELICASE HOMOLOG RECG, CHLOROPLASTIC"/>
    <property type="match status" value="1"/>
</dbReference>
<dbReference type="InterPro" id="IPR011545">
    <property type="entry name" value="DEAD/DEAH_box_helicase_dom"/>
</dbReference>
<dbReference type="EC" id="5.6.2.4" evidence="13 15"/>
<keyword evidence="19" id="KW-1185">Reference proteome</keyword>
<evidence type="ECO:0000313" key="18">
    <source>
        <dbReference type="EMBL" id="PSB91866.1"/>
    </source>
</evidence>
<feature type="domain" description="Helicase ATP-binding" evidence="16">
    <location>
        <begin position="324"/>
        <end position="491"/>
    </location>
</feature>
<comment type="caution">
    <text evidence="18">The sequence shown here is derived from an EMBL/GenBank/DDBJ whole genome shotgun (WGS) entry which is preliminary data.</text>
</comment>
<dbReference type="Pfam" id="PF17191">
    <property type="entry name" value="RecG_wedge"/>
    <property type="match status" value="1"/>
</dbReference>
<evidence type="ECO:0000256" key="10">
    <source>
        <dbReference type="ARBA" id="ARBA00023204"/>
    </source>
</evidence>
<evidence type="ECO:0000259" key="16">
    <source>
        <dbReference type="PROSITE" id="PS51192"/>
    </source>
</evidence>
<dbReference type="Pfam" id="PF19833">
    <property type="entry name" value="RecG_dom3_C"/>
    <property type="match status" value="1"/>
</dbReference>
<dbReference type="SUPFAM" id="SSF50249">
    <property type="entry name" value="Nucleic acid-binding proteins"/>
    <property type="match status" value="1"/>
</dbReference>
<dbReference type="InterPro" id="IPR014001">
    <property type="entry name" value="Helicase_ATP-bd"/>
</dbReference>
<dbReference type="InterPro" id="IPR027417">
    <property type="entry name" value="P-loop_NTPase"/>
</dbReference>
<dbReference type="InterPro" id="IPR047112">
    <property type="entry name" value="RecG/Mfd"/>
</dbReference>
<evidence type="ECO:0000256" key="3">
    <source>
        <dbReference type="ARBA" id="ARBA00022741"/>
    </source>
</evidence>
<protein>
    <recommendedName>
        <fullName evidence="2 15">ATP-dependent DNA helicase RecG</fullName>
        <ecNumber evidence="13 15">5.6.2.4</ecNumber>
    </recommendedName>
</protein>
<dbReference type="SMART" id="SM00490">
    <property type="entry name" value="HELICc"/>
    <property type="match status" value="1"/>
</dbReference>
<evidence type="ECO:0000256" key="15">
    <source>
        <dbReference type="RuleBase" id="RU363016"/>
    </source>
</evidence>
<evidence type="ECO:0000256" key="2">
    <source>
        <dbReference type="ARBA" id="ARBA00017846"/>
    </source>
</evidence>
<evidence type="ECO:0000256" key="11">
    <source>
        <dbReference type="ARBA" id="ARBA00023235"/>
    </source>
</evidence>
<keyword evidence="7 15" id="KW-0067">ATP-binding</keyword>
<evidence type="ECO:0000256" key="4">
    <source>
        <dbReference type="ARBA" id="ARBA00022763"/>
    </source>
</evidence>
<dbReference type="InterPro" id="IPR045562">
    <property type="entry name" value="RecG_dom3_C"/>
</dbReference>
<gene>
    <name evidence="18" type="primary">recG</name>
    <name evidence="18" type="ORF">BZL35_00083</name>
</gene>
<comment type="function">
    <text evidence="15">Plays a critical role in recombination and DNA repair. Helps process Holliday junction intermediates to mature products by catalyzing branch migration. Has replication fork regression activity, unwinds stalled or blocked replication forks to make a HJ that can be resolved. Has a DNA unwinding activity characteristic of a DNA helicase with 3'-5' polarity.</text>
</comment>
<dbReference type="Pfam" id="PF00271">
    <property type="entry name" value="Helicase_C"/>
    <property type="match status" value="1"/>
</dbReference>
<comment type="similarity">
    <text evidence="1 15">Belongs to the helicase family. RecG subfamily.</text>
</comment>
<dbReference type="GO" id="GO:0004386">
    <property type="term" value="F:helicase activity"/>
    <property type="evidence" value="ECO:0007669"/>
    <property type="project" value="UniProtKB-KW"/>
</dbReference>
<dbReference type="PANTHER" id="PTHR47964">
    <property type="entry name" value="ATP-DEPENDENT DNA HELICASE HOMOLOG RECG, CHLOROPLASTIC"/>
    <property type="match status" value="1"/>
</dbReference>
<keyword evidence="6 15" id="KW-0347">Helicase</keyword>
<keyword evidence="10 15" id="KW-0234">DNA repair</keyword>
<dbReference type="PROSITE" id="PS51194">
    <property type="entry name" value="HELICASE_CTER"/>
    <property type="match status" value="1"/>
</dbReference>
<organism evidence="18 19">
    <name type="scientific">Candidatus Pandoraea novymonadis</name>
    <dbReference type="NCBI Taxonomy" id="1808959"/>
    <lineage>
        <taxon>Bacteria</taxon>
        <taxon>Pseudomonadati</taxon>
        <taxon>Pseudomonadota</taxon>
        <taxon>Betaproteobacteria</taxon>
        <taxon>Burkholderiales</taxon>
        <taxon>Burkholderiaceae</taxon>
        <taxon>Pandoraea</taxon>
    </lineage>
</organism>
<reference evidence="18 19" key="1">
    <citation type="journal article" date="2017" name="Front. Microbiol.">
        <title>Genome of Ca. Pandoraea novymonadis, an Endosymbiotic Bacterium of the Trypanosomatid Novymonas esmeraldas.</title>
        <authorList>
            <person name="Kostygov A.Y."/>
            <person name="Butenko A."/>
            <person name="Nenarokova A."/>
            <person name="Tashyreva D."/>
            <person name="Flegontov P."/>
            <person name="Lukes J."/>
            <person name="Yurchenko V."/>
        </authorList>
    </citation>
    <scope>NUCLEOTIDE SEQUENCE [LARGE SCALE GENOMIC DNA]</scope>
    <source>
        <strain evidence="18 19">E262</strain>
    </source>
</reference>
<dbReference type="InterPro" id="IPR012340">
    <property type="entry name" value="NA-bd_OB-fold"/>
</dbReference>
<dbReference type="InterPro" id="IPR001650">
    <property type="entry name" value="Helicase_C-like"/>
</dbReference>
<dbReference type="NCBIfam" id="TIGR00643">
    <property type="entry name" value="recG"/>
    <property type="match status" value="1"/>
</dbReference>
<evidence type="ECO:0000256" key="13">
    <source>
        <dbReference type="ARBA" id="ARBA00034808"/>
    </source>
</evidence>
<keyword evidence="8" id="KW-0238">DNA-binding</keyword>
<dbReference type="NCBIfam" id="NF008168">
    <property type="entry name" value="PRK10917.2-2"/>
    <property type="match status" value="1"/>
</dbReference>
<accession>A0ABX5FDP4</accession>
<proteinExistence type="inferred from homology"/>
<keyword evidence="9 15" id="KW-0233">DNA recombination</keyword>
<evidence type="ECO:0000256" key="8">
    <source>
        <dbReference type="ARBA" id="ARBA00023125"/>
    </source>
</evidence>
<keyword evidence="11" id="KW-0413">Isomerase</keyword>
<dbReference type="SMART" id="SM00487">
    <property type="entry name" value="DEXDc"/>
    <property type="match status" value="1"/>
</dbReference>
<evidence type="ECO:0000256" key="12">
    <source>
        <dbReference type="ARBA" id="ARBA00034617"/>
    </source>
</evidence>
<dbReference type="SUPFAM" id="SSF52540">
    <property type="entry name" value="P-loop containing nucleoside triphosphate hydrolases"/>
    <property type="match status" value="2"/>
</dbReference>
<dbReference type="InterPro" id="IPR004609">
    <property type="entry name" value="ATP-dep_DNA_helicase_RecG"/>
</dbReference>
<evidence type="ECO:0000256" key="14">
    <source>
        <dbReference type="ARBA" id="ARBA00048988"/>
    </source>
</evidence>
<dbReference type="NCBIfam" id="NF008163">
    <property type="entry name" value="PRK10917.1-1"/>
    <property type="match status" value="1"/>
</dbReference>
<dbReference type="InterPro" id="IPR033454">
    <property type="entry name" value="RecG_wedge"/>
</dbReference>
<dbReference type="EMBL" id="MUHY01000001">
    <property type="protein sequence ID" value="PSB91866.1"/>
    <property type="molecule type" value="Genomic_DNA"/>
</dbReference>
<dbReference type="PROSITE" id="PS51192">
    <property type="entry name" value="HELICASE_ATP_BIND_1"/>
    <property type="match status" value="1"/>
</dbReference>
<evidence type="ECO:0000259" key="17">
    <source>
        <dbReference type="PROSITE" id="PS51194"/>
    </source>
</evidence>
<keyword evidence="4 15" id="KW-0227">DNA damage</keyword>
<name>A0ABX5FDP4_9BURK</name>
<evidence type="ECO:0000256" key="9">
    <source>
        <dbReference type="ARBA" id="ARBA00023172"/>
    </source>
</evidence>
<dbReference type="Gene3D" id="3.40.50.300">
    <property type="entry name" value="P-loop containing nucleotide triphosphate hydrolases"/>
    <property type="match status" value="2"/>
</dbReference>
<feature type="domain" description="Helicase C-terminal" evidence="17">
    <location>
        <begin position="524"/>
        <end position="670"/>
    </location>
</feature>
<keyword evidence="5 15" id="KW-0378">Hydrolase</keyword>
<dbReference type="Pfam" id="PF00270">
    <property type="entry name" value="DEAD"/>
    <property type="match status" value="1"/>
</dbReference>
<keyword evidence="3 15" id="KW-0547">Nucleotide-binding</keyword>
<comment type="catalytic activity">
    <reaction evidence="14 15">
        <text>ATP + H2O = ADP + phosphate + H(+)</text>
        <dbReference type="Rhea" id="RHEA:13065"/>
        <dbReference type="ChEBI" id="CHEBI:15377"/>
        <dbReference type="ChEBI" id="CHEBI:15378"/>
        <dbReference type="ChEBI" id="CHEBI:30616"/>
        <dbReference type="ChEBI" id="CHEBI:43474"/>
        <dbReference type="ChEBI" id="CHEBI:456216"/>
        <dbReference type="EC" id="5.6.2.4"/>
    </reaction>
</comment>
<dbReference type="NCBIfam" id="NF008166">
    <property type="entry name" value="PRK10917.1-4"/>
    <property type="match status" value="1"/>
</dbReference>
<evidence type="ECO:0000256" key="6">
    <source>
        <dbReference type="ARBA" id="ARBA00022806"/>
    </source>
</evidence>
<dbReference type="CDD" id="cd04488">
    <property type="entry name" value="RecG_wedge_OBF"/>
    <property type="match status" value="1"/>
</dbReference>